<evidence type="ECO:0000313" key="3">
    <source>
        <dbReference type="Proteomes" id="UP000673375"/>
    </source>
</evidence>
<protein>
    <recommendedName>
        <fullName evidence="1">ABC-three component systems C-terminal domain-containing protein</fullName>
    </recommendedName>
</protein>
<name>A0ABS4CIQ6_9ENTE</name>
<evidence type="ECO:0000259" key="1">
    <source>
        <dbReference type="Pfam" id="PF20276"/>
    </source>
</evidence>
<reference evidence="2 3" key="1">
    <citation type="submission" date="2020-12" db="EMBL/GenBank/DDBJ databases">
        <title>Vagococcus allomyrinae sp. nov. and Enterococcus lavae sp. nov., isolated from the larvae of Allomyrina dichotoma.</title>
        <authorList>
            <person name="Lee S.D."/>
        </authorList>
    </citation>
    <scope>NUCLEOTIDE SEQUENCE [LARGE SCALE GENOMIC DNA]</scope>
    <source>
        <strain evidence="2 3">BWM-S5</strain>
    </source>
</reference>
<feature type="domain" description="ABC-three component systems C-terminal" evidence="1">
    <location>
        <begin position="160"/>
        <end position="415"/>
    </location>
</feature>
<accession>A0ABS4CIQ6</accession>
<evidence type="ECO:0000313" key="2">
    <source>
        <dbReference type="EMBL" id="MBP1046152.1"/>
    </source>
</evidence>
<dbReference type="EMBL" id="JAEDXU010000003">
    <property type="protein sequence ID" value="MBP1046152.1"/>
    <property type="molecule type" value="Genomic_DNA"/>
</dbReference>
<dbReference type="RefSeq" id="WP_209556972.1">
    <property type="nucleotide sequence ID" value="NZ_JAEDXU010000003.1"/>
</dbReference>
<dbReference type="InterPro" id="IPR046920">
    <property type="entry name" value="ABC-3C_CTD1"/>
</dbReference>
<gene>
    <name evidence="2" type="ORF">I6N96_07640</name>
</gene>
<keyword evidence="3" id="KW-1185">Reference proteome</keyword>
<proteinExistence type="predicted"/>
<comment type="caution">
    <text evidence="2">The sequence shown here is derived from an EMBL/GenBank/DDBJ whole genome shotgun (WGS) entry which is preliminary data.</text>
</comment>
<dbReference type="Pfam" id="PF20276">
    <property type="entry name" value="CTD1"/>
    <property type="match status" value="1"/>
</dbReference>
<sequence length="467" mass="55146">MAEEIDITLYSTDASFSWNGYSYQGKVALFMALNKIEELNDANEDLNEYFLELEWFEDFSIKKNSKYITIHQVKTYNTSALSSYKEAIWTLLLKILEFTTLEKAYLHTTNGLNIPEDFLEKQGIKEPSNPVKKPRIKSPYESYKAVVESGQYDSLAEKLELYNYGDQDNEMRFCSFDDIETKIKEKILGFTGDNASAERIDRAYLRLLGLVDSNIKERHKDIQEGIEKEKVTIKFVDIKKIVEQNHDLPSREYTIYYMKNEFQRMATQYINEVLENEYNMNYVTKYNYDLFKMTIDEIFALDDNEFYEFCLKISPDNEVTDEDVNNAMKFLTSCLPKQGLENCFFEIIKQIQKKVESKKWVFHKRMSDYKNVVYLPSTILDDNSPIRNNLLIKRIHNNDNPDLLREVEKIITKNITINSIDENRIYRNIPEPDNSNSTRQSEQYHDRITIMKKIGLIKLDEAKEEFE</sequence>
<organism evidence="2 3">
    <name type="scientific">Enterococcus larvae</name>
    <dbReference type="NCBI Taxonomy" id="2794352"/>
    <lineage>
        <taxon>Bacteria</taxon>
        <taxon>Bacillati</taxon>
        <taxon>Bacillota</taxon>
        <taxon>Bacilli</taxon>
        <taxon>Lactobacillales</taxon>
        <taxon>Enterococcaceae</taxon>
        <taxon>Enterococcus</taxon>
    </lineage>
</organism>
<dbReference type="Proteomes" id="UP000673375">
    <property type="component" value="Unassembled WGS sequence"/>
</dbReference>